<dbReference type="Gene3D" id="3.40.525.10">
    <property type="entry name" value="CRAL-TRIO lipid binding domain"/>
    <property type="match status" value="1"/>
</dbReference>
<evidence type="ECO:0000256" key="3">
    <source>
        <dbReference type="ARBA" id="ARBA00007155"/>
    </source>
</evidence>
<evidence type="ECO:0000256" key="4">
    <source>
        <dbReference type="ARBA" id="ARBA00022448"/>
    </source>
</evidence>
<keyword evidence="14" id="KW-1185">Reference proteome</keyword>
<dbReference type="PROSITE" id="PS50866">
    <property type="entry name" value="GOLD"/>
    <property type="match status" value="1"/>
</dbReference>
<feature type="compositionally biased region" description="Low complexity" evidence="10">
    <location>
        <begin position="122"/>
        <end position="137"/>
    </location>
</feature>
<dbReference type="EMBL" id="CM007384">
    <property type="protein sequence ID" value="ONK73008.1"/>
    <property type="molecule type" value="Genomic_DNA"/>
</dbReference>
<evidence type="ECO:0000256" key="10">
    <source>
        <dbReference type="SAM" id="MobiDB-lite"/>
    </source>
</evidence>
<protein>
    <recommendedName>
        <fullName evidence="15">CRAL-TRIO domain-containing protein</fullName>
    </recommendedName>
</protein>
<evidence type="ECO:0000313" key="13">
    <source>
        <dbReference type="EMBL" id="ONK73008.1"/>
    </source>
</evidence>
<dbReference type="GO" id="GO:0005737">
    <property type="term" value="C:cytoplasm"/>
    <property type="evidence" value="ECO:0007669"/>
    <property type="project" value="UniProtKB-SubCell"/>
</dbReference>
<evidence type="ECO:0000313" key="14">
    <source>
        <dbReference type="Proteomes" id="UP000243459"/>
    </source>
</evidence>
<accession>A0A5P1F3R7</accession>
<evidence type="ECO:0000256" key="1">
    <source>
        <dbReference type="ARBA" id="ARBA00004370"/>
    </source>
</evidence>
<dbReference type="Gramene" id="ONK73008">
    <property type="protein sequence ID" value="ONK73008"/>
    <property type="gene ID" value="A4U43_C04F26070"/>
</dbReference>
<evidence type="ECO:0000259" key="11">
    <source>
        <dbReference type="PROSITE" id="PS50191"/>
    </source>
</evidence>
<dbReference type="Proteomes" id="UP000243459">
    <property type="component" value="Chromosome 4"/>
</dbReference>
<feature type="compositionally biased region" description="Polar residues" evidence="10">
    <location>
        <begin position="66"/>
        <end position="78"/>
    </location>
</feature>
<keyword evidence="4" id="KW-0813">Transport</keyword>
<sequence>MAEETQPKPAESTPLKRATCSLLHPAAGLLPPPSRRLRRRRRRRRLRNPRRKSPKLKSPKQRSPKQRSPNQKSPNQRSPRQKSPKQKNLPSSEEAAAPASASATTEVTEEKTEAADEGSKSATETEPAAPEAQTPAQEEPPEEIFIWGVPLIGDEKSDTVLLKFLRARDFKVKDAMTMIKNAVIWRKQFDIDSLIEEDLQIPELQKVVFNHGFDKEGHPVCYNVYGELQDKELYAKAFGDEEKRERFLRWRIQFLEKGIRELLGFSPGAVCSMVQVTDLKNTPGPGRKELRIATKKALTLLQDNYPEFVAKQIFINVPWWYVAYNKVIGSIFTPRSKSKFVFAASSKSADTLFKYIAPEQVPVQYGGLSKENDTDFITADAVTEFIIKPASKHTIEIPATEGSTVIWEFRVLGWEVTYGAEFAPTAESGYTVIIQKARKFVPTDEPYVKNSFKIGEPGKVVLTIDNATSKKKKLLYRYKEKSSTEST</sequence>
<organism evidence="13 14">
    <name type="scientific">Asparagus officinalis</name>
    <name type="common">Garden asparagus</name>
    <dbReference type="NCBI Taxonomy" id="4686"/>
    <lineage>
        <taxon>Eukaryota</taxon>
        <taxon>Viridiplantae</taxon>
        <taxon>Streptophyta</taxon>
        <taxon>Embryophyta</taxon>
        <taxon>Tracheophyta</taxon>
        <taxon>Spermatophyta</taxon>
        <taxon>Magnoliopsida</taxon>
        <taxon>Liliopsida</taxon>
        <taxon>Asparagales</taxon>
        <taxon>Asparagaceae</taxon>
        <taxon>Asparagoideae</taxon>
        <taxon>Asparagus</taxon>
    </lineage>
</organism>
<dbReference type="InterPro" id="IPR036865">
    <property type="entry name" value="CRAL-TRIO_dom_sf"/>
</dbReference>
<evidence type="ECO:0000256" key="5">
    <source>
        <dbReference type="ARBA" id="ARBA00022490"/>
    </source>
</evidence>
<dbReference type="SUPFAM" id="SSF52087">
    <property type="entry name" value="CRAL/TRIO domain"/>
    <property type="match status" value="1"/>
</dbReference>
<dbReference type="CDD" id="cd00170">
    <property type="entry name" value="SEC14"/>
    <property type="match status" value="1"/>
</dbReference>
<dbReference type="SMART" id="SM01100">
    <property type="entry name" value="CRAL_TRIO_N"/>
    <property type="match status" value="1"/>
</dbReference>
<dbReference type="AlphaFoldDB" id="A0A5P1F3R7"/>
<keyword evidence="7" id="KW-0446">Lipid-binding</keyword>
<dbReference type="InterPro" id="IPR044834">
    <property type="entry name" value="PATL"/>
</dbReference>
<keyword evidence="6" id="KW-0132">Cell division</keyword>
<reference evidence="14" key="1">
    <citation type="journal article" date="2017" name="Nat. Commun.">
        <title>The asparagus genome sheds light on the origin and evolution of a young Y chromosome.</title>
        <authorList>
            <person name="Harkess A."/>
            <person name="Zhou J."/>
            <person name="Xu C."/>
            <person name="Bowers J.E."/>
            <person name="Van der Hulst R."/>
            <person name="Ayyampalayam S."/>
            <person name="Mercati F."/>
            <person name="Riccardi P."/>
            <person name="McKain M.R."/>
            <person name="Kakrana A."/>
            <person name="Tang H."/>
            <person name="Ray J."/>
            <person name="Groenendijk J."/>
            <person name="Arikit S."/>
            <person name="Mathioni S.M."/>
            <person name="Nakano M."/>
            <person name="Shan H."/>
            <person name="Telgmann-Rauber A."/>
            <person name="Kanno A."/>
            <person name="Yue Z."/>
            <person name="Chen H."/>
            <person name="Li W."/>
            <person name="Chen Y."/>
            <person name="Xu X."/>
            <person name="Zhang Y."/>
            <person name="Luo S."/>
            <person name="Chen H."/>
            <person name="Gao J."/>
            <person name="Mao Z."/>
            <person name="Pires J.C."/>
            <person name="Luo M."/>
            <person name="Kudrna D."/>
            <person name="Wing R.A."/>
            <person name="Meyers B.C."/>
            <person name="Yi K."/>
            <person name="Kong H."/>
            <person name="Lavrijsen P."/>
            <person name="Sunseri F."/>
            <person name="Falavigna A."/>
            <person name="Ye Y."/>
            <person name="Leebens-Mack J.H."/>
            <person name="Chen G."/>
        </authorList>
    </citation>
    <scope>NUCLEOTIDE SEQUENCE [LARGE SCALE GENOMIC DNA]</scope>
    <source>
        <strain evidence="14">cv. DH0086</strain>
    </source>
</reference>
<dbReference type="OMA" id="FNKFLKW"/>
<proteinExistence type="inferred from homology"/>
<dbReference type="GO" id="GO:0016020">
    <property type="term" value="C:membrane"/>
    <property type="evidence" value="ECO:0007669"/>
    <property type="project" value="UniProtKB-SubCell"/>
</dbReference>
<feature type="compositionally biased region" description="Basic and acidic residues" evidence="10">
    <location>
        <begin position="108"/>
        <end position="119"/>
    </location>
</feature>
<dbReference type="InterPro" id="IPR009038">
    <property type="entry name" value="GOLD_dom"/>
</dbReference>
<name>A0A5P1F3R7_ASPOF</name>
<comment type="similarity">
    <text evidence="3">Belongs to the patellin family.</text>
</comment>
<dbReference type="Pfam" id="PF00650">
    <property type="entry name" value="CRAL_TRIO"/>
    <property type="match status" value="1"/>
</dbReference>
<dbReference type="InterPro" id="IPR036273">
    <property type="entry name" value="CRAL/TRIO_N_dom_sf"/>
</dbReference>
<keyword evidence="5" id="KW-0963">Cytoplasm</keyword>
<feature type="domain" description="CRAL-TRIO" evidence="11">
    <location>
        <begin position="197"/>
        <end position="373"/>
    </location>
</feature>
<dbReference type="PANTHER" id="PTHR45932">
    <property type="entry name" value="PATELLIN-1"/>
    <property type="match status" value="1"/>
</dbReference>
<evidence type="ECO:0000256" key="8">
    <source>
        <dbReference type="ARBA" id="ARBA00023136"/>
    </source>
</evidence>
<evidence type="ECO:0000256" key="2">
    <source>
        <dbReference type="ARBA" id="ARBA00004496"/>
    </source>
</evidence>
<evidence type="ECO:0000256" key="6">
    <source>
        <dbReference type="ARBA" id="ARBA00022618"/>
    </source>
</evidence>
<comment type="subcellular location">
    <subcellularLocation>
        <location evidence="2">Cytoplasm</location>
    </subcellularLocation>
    <subcellularLocation>
        <location evidence="1">Membrane</location>
    </subcellularLocation>
</comment>
<dbReference type="PROSITE" id="PS50191">
    <property type="entry name" value="CRAL_TRIO"/>
    <property type="match status" value="1"/>
</dbReference>
<feature type="region of interest" description="Disordered" evidence="10">
    <location>
        <begin position="1"/>
        <end position="141"/>
    </location>
</feature>
<evidence type="ECO:0000256" key="9">
    <source>
        <dbReference type="ARBA" id="ARBA00023306"/>
    </source>
</evidence>
<dbReference type="Pfam" id="PF03765">
    <property type="entry name" value="CRAL_TRIO_N"/>
    <property type="match status" value="1"/>
</dbReference>
<dbReference type="Gene3D" id="2.60.120.680">
    <property type="entry name" value="GOLD domain"/>
    <property type="match status" value="1"/>
</dbReference>
<dbReference type="GO" id="GO:0051301">
    <property type="term" value="P:cell division"/>
    <property type="evidence" value="ECO:0007669"/>
    <property type="project" value="UniProtKB-KW"/>
</dbReference>
<evidence type="ECO:0000256" key="7">
    <source>
        <dbReference type="ARBA" id="ARBA00023121"/>
    </source>
</evidence>
<dbReference type="InterPro" id="IPR036598">
    <property type="entry name" value="GOLD_dom_sf"/>
</dbReference>
<feature type="compositionally biased region" description="Low complexity" evidence="10">
    <location>
        <begin position="91"/>
        <end position="106"/>
    </location>
</feature>
<dbReference type="SUPFAM" id="SSF46938">
    <property type="entry name" value="CRAL/TRIO N-terminal domain"/>
    <property type="match status" value="1"/>
</dbReference>
<keyword evidence="9" id="KW-0131">Cell cycle</keyword>
<feature type="compositionally biased region" description="Basic residues" evidence="10">
    <location>
        <begin position="35"/>
        <end position="65"/>
    </location>
</feature>
<feature type="domain" description="GOLD" evidence="12">
    <location>
        <begin position="379"/>
        <end position="480"/>
    </location>
</feature>
<dbReference type="SMART" id="SM00516">
    <property type="entry name" value="SEC14"/>
    <property type="match status" value="1"/>
</dbReference>
<dbReference type="PANTHER" id="PTHR45932:SF17">
    <property type="entry name" value="CELLULAR RETINALDEHYDE-BINDING_TRIPLE FUNCTION DOMAIN-CONTAINING PROTEIN"/>
    <property type="match status" value="1"/>
</dbReference>
<evidence type="ECO:0000259" key="12">
    <source>
        <dbReference type="PROSITE" id="PS50866"/>
    </source>
</evidence>
<dbReference type="InterPro" id="IPR011074">
    <property type="entry name" value="CRAL/TRIO_N_dom"/>
</dbReference>
<dbReference type="GO" id="GO:0008289">
    <property type="term" value="F:lipid binding"/>
    <property type="evidence" value="ECO:0007669"/>
    <property type="project" value="UniProtKB-KW"/>
</dbReference>
<dbReference type="InterPro" id="IPR001251">
    <property type="entry name" value="CRAL-TRIO_dom"/>
</dbReference>
<dbReference type="Pfam" id="PF25099">
    <property type="entry name" value="GOLD_PATL1_C"/>
    <property type="match status" value="1"/>
</dbReference>
<dbReference type="SUPFAM" id="SSF101576">
    <property type="entry name" value="Supernatant protein factor (SPF), C-terminal domain"/>
    <property type="match status" value="1"/>
</dbReference>
<dbReference type="InterPro" id="IPR056794">
    <property type="entry name" value="PATL1-6_C_GOLD"/>
</dbReference>
<keyword evidence="8" id="KW-0472">Membrane</keyword>
<gene>
    <name evidence="13" type="ORF">A4U43_C04F26070</name>
</gene>
<evidence type="ECO:0008006" key="15">
    <source>
        <dbReference type="Google" id="ProtNLM"/>
    </source>
</evidence>